<evidence type="ECO:0000313" key="1">
    <source>
        <dbReference type="EMBL" id="EJW91840.1"/>
    </source>
</evidence>
<comment type="caution">
    <text evidence="1">The sequence shown here is derived from an EMBL/GenBank/DDBJ whole genome shotgun (WGS) entry which is preliminary data.</text>
</comment>
<protein>
    <recommendedName>
        <fullName evidence="2">30S ribosomal protein S1</fullName>
    </recommendedName>
</protein>
<accession>J9BW86</accession>
<name>J9BW86_9ZZZZ</name>
<dbReference type="EMBL" id="AMCI01007918">
    <property type="protein sequence ID" value="EJW91840.1"/>
    <property type="molecule type" value="Genomic_DNA"/>
</dbReference>
<gene>
    <name evidence="1" type="ORF">EVA_20053</name>
</gene>
<dbReference type="AlphaFoldDB" id="J9BW86"/>
<organism evidence="1">
    <name type="scientific">gut metagenome</name>
    <dbReference type="NCBI Taxonomy" id="749906"/>
    <lineage>
        <taxon>unclassified sequences</taxon>
        <taxon>metagenomes</taxon>
        <taxon>organismal metagenomes</taxon>
    </lineage>
</organism>
<sequence>KITDVDAENKRISLSIRALLEDGEDAE</sequence>
<evidence type="ECO:0008006" key="2">
    <source>
        <dbReference type="Google" id="ProtNLM"/>
    </source>
</evidence>
<feature type="non-terminal residue" evidence="1">
    <location>
        <position position="1"/>
    </location>
</feature>
<proteinExistence type="predicted"/>
<reference evidence="1" key="1">
    <citation type="journal article" date="2012" name="PLoS ONE">
        <title>Gene sets for utilization of primary and secondary nutrition supplies in the distal gut of endangered iberian lynx.</title>
        <authorList>
            <person name="Alcaide M."/>
            <person name="Messina E."/>
            <person name="Richter M."/>
            <person name="Bargiela R."/>
            <person name="Peplies J."/>
            <person name="Huws S.A."/>
            <person name="Newbold C.J."/>
            <person name="Golyshin P.N."/>
            <person name="Simon M.A."/>
            <person name="Lopez G."/>
            <person name="Yakimov M.M."/>
            <person name="Ferrer M."/>
        </authorList>
    </citation>
    <scope>NUCLEOTIDE SEQUENCE</scope>
</reference>